<keyword evidence="4 7" id="KW-0067">ATP-binding</keyword>
<reference evidence="7 8" key="1">
    <citation type="submission" date="2016-10" db="EMBL/GenBank/DDBJ databases">
        <authorList>
            <person name="Varghese N."/>
            <person name="Submissions S."/>
        </authorList>
    </citation>
    <scope>NUCLEOTIDE SEQUENCE [LARGE SCALE GENOMIC DNA]</scope>
    <source>
        <strain evidence="7 8">PL 12/M</strain>
    </source>
</reference>
<evidence type="ECO:0000256" key="3">
    <source>
        <dbReference type="ARBA" id="ARBA00022741"/>
    </source>
</evidence>
<evidence type="ECO:0000313" key="7">
    <source>
        <dbReference type="EMBL" id="SDF55576.1"/>
    </source>
</evidence>
<evidence type="ECO:0000256" key="5">
    <source>
        <dbReference type="SAM" id="MobiDB-lite"/>
    </source>
</evidence>
<dbReference type="Proteomes" id="UP000199259">
    <property type="component" value="Unassembled WGS sequence"/>
</dbReference>
<evidence type="ECO:0000313" key="8">
    <source>
        <dbReference type="Proteomes" id="UP000199259"/>
    </source>
</evidence>
<dbReference type="PANTHER" id="PTHR42734">
    <property type="entry name" value="METAL TRANSPORT SYSTEM ATP-BINDING PROTEIN TM_0124-RELATED"/>
    <property type="match status" value="1"/>
</dbReference>
<evidence type="ECO:0000256" key="1">
    <source>
        <dbReference type="ARBA" id="ARBA00005417"/>
    </source>
</evidence>
<dbReference type="SMART" id="SM00382">
    <property type="entry name" value="AAA"/>
    <property type="match status" value="1"/>
</dbReference>
<name>A0A7Z7AVD8_9EURY</name>
<dbReference type="InterPro" id="IPR027417">
    <property type="entry name" value="P-loop_NTPase"/>
</dbReference>
<dbReference type="GO" id="GO:0016887">
    <property type="term" value="F:ATP hydrolysis activity"/>
    <property type="evidence" value="ECO:0007669"/>
    <property type="project" value="InterPro"/>
</dbReference>
<proteinExistence type="inferred from homology"/>
<organism evidence="7 8">
    <name type="scientific">Methanolobus vulcani</name>
    <dbReference type="NCBI Taxonomy" id="38026"/>
    <lineage>
        <taxon>Archaea</taxon>
        <taxon>Methanobacteriati</taxon>
        <taxon>Methanobacteriota</taxon>
        <taxon>Stenosarchaea group</taxon>
        <taxon>Methanomicrobia</taxon>
        <taxon>Methanosarcinales</taxon>
        <taxon>Methanosarcinaceae</taxon>
        <taxon>Methanolobus</taxon>
    </lineage>
</organism>
<protein>
    <submittedName>
        <fullName evidence="7">Iron complex transport system ATP-binding protein</fullName>
    </submittedName>
</protein>
<dbReference type="RefSeq" id="WP_238380714.1">
    <property type="nucleotide sequence ID" value="NZ_FNCA01000002.1"/>
</dbReference>
<dbReference type="Gene3D" id="3.40.50.300">
    <property type="entry name" value="P-loop containing nucleotide triphosphate hydrolases"/>
    <property type="match status" value="1"/>
</dbReference>
<evidence type="ECO:0000259" key="6">
    <source>
        <dbReference type="PROSITE" id="PS50893"/>
    </source>
</evidence>
<dbReference type="PANTHER" id="PTHR42734:SF6">
    <property type="entry name" value="MOLYBDATE IMPORT ATP-BINDING PROTEIN MOLC"/>
    <property type="match status" value="1"/>
</dbReference>
<evidence type="ECO:0000256" key="4">
    <source>
        <dbReference type="ARBA" id="ARBA00022840"/>
    </source>
</evidence>
<evidence type="ECO:0000256" key="2">
    <source>
        <dbReference type="ARBA" id="ARBA00022448"/>
    </source>
</evidence>
<dbReference type="SUPFAM" id="SSF52540">
    <property type="entry name" value="P-loop containing nucleoside triphosphate hydrolases"/>
    <property type="match status" value="1"/>
</dbReference>
<keyword evidence="3" id="KW-0547">Nucleotide-binding</keyword>
<dbReference type="PROSITE" id="PS50893">
    <property type="entry name" value="ABC_TRANSPORTER_2"/>
    <property type="match status" value="1"/>
</dbReference>
<comment type="similarity">
    <text evidence="1">Belongs to the ABC transporter superfamily.</text>
</comment>
<dbReference type="InterPro" id="IPR003439">
    <property type="entry name" value="ABC_transporter-like_ATP-bd"/>
</dbReference>
<dbReference type="Pfam" id="PF00005">
    <property type="entry name" value="ABC_tran"/>
    <property type="match status" value="1"/>
</dbReference>
<dbReference type="AlphaFoldDB" id="A0A7Z7AVD8"/>
<feature type="region of interest" description="Disordered" evidence="5">
    <location>
        <begin position="1"/>
        <end position="27"/>
    </location>
</feature>
<keyword evidence="8" id="KW-1185">Reference proteome</keyword>
<dbReference type="InterPro" id="IPR003593">
    <property type="entry name" value="AAA+_ATPase"/>
</dbReference>
<keyword evidence="2" id="KW-0813">Transport</keyword>
<gene>
    <name evidence="7" type="ORF">SAMN04488589_0868</name>
</gene>
<dbReference type="GO" id="GO:0005524">
    <property type="term" value="F:ATP binding"/>
    <property type="evidence" value="ECO:0007669"/>
    <property type="project" value="UniProtKB-KW"/>
</dbReference>
<sequence length="287" mass="32171">MQPSIKETCDQQMTEQQKTTEKSNDSMPESLVEMKNIVVRKNDRLILDSLCFNIKKGENIALIGPNGSGKSSIIKTIIGDYRPIADTEGMVFRILEKDRWVISDLKNLMGIVSGDLQLDYTRDISVVEVVLSGFFSSIGIYPNMKIEPYMLKRTADIIDFLEIRHLASKNISHLSTGEARRVLIGRALVHDPMILVLDEPTNSLDLKSKHVFRETVSKIAAAGKSIILVTHDLEDIVPEINRAVLLKDGRIFADGDIEDILTAEKLTELFGIPVEVGKDKGYYHAWC</sequence>
<dbReference type="EMBL" id="FNCA01000002">
    <property type="protein sequence ID" value="SDF55576.1"/>
    <property type="molecule type" value="Genomic_DNA"/>
</dbReference>
<dbReference type="InterPro" id="IPR050153">
    <property type="entry name" value="Metal_Ion_Import_ABC"/>
</dbReference>
<comment type="caution">
    <text evidence="7">The sequence shown here is derived from an EMBL/GenBank/DDBJ whole genome shotgun (WGS) entry which is preliminary data.</text>
</comment>
<feature type="domain" description="ABC transporter" evidence="6">
    <location>
        <begin position="32"/>
        <end position="273"/>
    </location>
</feature>
<accession>A0A7Z7AVD8</accession>